<keyword evidence="4" id="KW-1185">Reference proteome</keyword>
<accession>A0A485LKH3</accession>
<feature type="transmembrane region" description="Helical" evidence="1">
    <location>
        <begin position="41"/>
        <end position="64"/>
    </location>
</feature>
<proteinExistence type="predicted"/>
<dbReference type="AlphaFoldDB" id="A0A485LKH3"/>
<reference evidence="2" key="2">
    <citation type="submission" date="2019-06" db="EMBL/GenBank/DDBJ databases">
        <title>Genomics analysis of Aphanomyces spp. identifies a new class of oomycete effector associated with host adaptation.</title>
        <authorList>
            <person name="Gaulin E."/>
        </authorList>
    </citation>
    <scope>NUCLEOTIDE SEQUENCE</scope>
    <source>
        <strain evidence="2">CBS 578.67</strain>
    </source>
</reference>
<evidence type="ECO:0000313" key="4">
    <source>
        <dbReference type="Proteomes" id="UP000332933"/>
    </source>
</evidence>
<protein>
    <submittedName>
        <fullName evidence="3">Aste57867_21772 protein</fullName>
    </submittedName>
</protein>
<evidence type="ECO:0000256" key="1">
    <source>
        <dbReference type="SAM" id="Phobius"/>
    </source>
</evidence>
<dbReference type="OrthoDB" id="6431331at2759"/>
<dbReference type="SUPFAM" id="SSF53474">
    <property type="entry name" value="alpha/beta-Hydrolases"/>
    <property type="match status" value="1"/>
</dbReference>
<keyword evidence="1" id="KW-1133">Transmembrane helix</keyword>
<dbReference type="EMBL" id="VJMH01007002">
    <property type="protein sequence ID" value="KAF0686401.1"/>
    <property type="molecule type" value="Genomic_DNA"/>
</dbReference>
<reference evidence="3 4" key="1">
    <citation type="submission" date="2019-03" db="EMBL/GenBank/DDBJ databases">
        <authorList>
            <person name="Gaulin E."/>
            <person name="Dumas B."/>
        </authorList>
    </citation>
    <scope>NUCLEOTIDE SEQUENCE [LARGE SCALE GENOMIC DNA]</scope>
    <source>
        <strain evidence="3">CBS 568.67</strain>
    </source>
</reference>
<dbReference type="EMBL" id="CAADRA010007028">
    <property type="protein sequence ID" value="VFT98441.1"/>
    <property type="molecule type" value="Genomic_DNA"/>
</dbReference>
<keyword evidence="1" id="KW-0472">Membrane</keyword>
<dbReference type="PANTHER" id="PTHR47533">
    <property type="entry name" value="PROTEIN CBG21859"/>
    <property type="match status" value="1"/>
</dbReference>
<evidence type="ECO:0000313" key="2">
    <source>
        <dbReference type="EMBL" id="KAF0686401.1"/>
    </source>
</evidence>
<name>A0A485LKH3_9STRA</name>
<dbReference type="InterPro" id="IPR029058">
    <property type="entry name" value="AB_hydrolase_fold"/>
</dbReference>
<keyword evidence="1" id="KW-0812">Transmembrane</keyword>
<dbReference type="PANTHER" id="PTHR47533:SF4">
    <property type="entry name" value="AB HYDROLASE-1 DOMAIN-CONTAINING PROTEIN"/>
    <property type="match status" value="1"/>
</dbReference>
<evidence type="ECO:0000313" key="3">
    <source>
        <dbReference type="EMBL" id="VFT98441.1"/>
    </source>
</evidence>
<organism evidence="3 4">
    <name type="scientific">Aphanomyces stellatus</name>
    <dbReference type="NCBI Taxonomy" id="120398"/>
    <lineage>
        <taxon>Eukaryota</taxon>
        <taxon>Sar</taxon>
        <taxon>Stramenopiles</taxon>
        <taxon>Oomycota</taxon>
        <taxon>Saprolegniomycetes</taxon>
        <taxon>Saprolegniales</taxon>
        <taxon>Verrucalvaceae</taxon>
        <taxon>Aphanomyces</taxon>
    </lineage>
</organism>
<sequence length="167" mass="17790">MGGHVAIQAAAASTAVAGLTLVNSAGLEPTTTQRPFWLSQFIGWLLVASPLSRAVAAAFTRFVCVSMLGFPKRMPTAAFATAQRCTATQNFAAIRASAHVVRQKGLPTFMAYATNVRVITTAMSEALAAKLEPRATLVLADGGHYLHKTKPDERAHALVDWVHRSST</sequence>
<dbReference type="Gene3D" id="3.40.50.1820">
    <property type="entry name" value="alpha/beta hydrolase"/>
    <property type="match status" value="1"/>
</dbReference>
<dbReference type="Proteomes" id="UP000332933">
    <property type="component" value="Unassembled WGS sequence"/>
</dbReference>
<gene>
    <name evidence="3" type="primary">Aste57867_21772</name>
    <name evidence="2" type="ORF">As57867_021703</name>
    <name evidence="3" type="ORF">ASTE57867_21772</name>
</gene>